<organism evidence="9 10">
    <name type="scientific">Hespellia stercorisuis DSM 15480</name>
    <dbReference type="NCBI Taxonomy" id="1121950"/>
    <lineage>
        <taxon>Bacteria</taxon>
        <taxon>Bacillati</taxon>
        <taxon>Bacillota</taxon>
        <taxon>Clostridia</taxon>
        <taxon>Lachnospirales</taxon>
        <taxon>Lachnospiraceae</taxon>
        <taxon>Hespellia</taxon>
    </lineage>
</organism>
<dbReference type="InterPro" id="IPR036097">
    <property type="entry name" value="HisK_dim/P_sf"/>
</dbReference>
<gene>
    <name evidence="9" type="ORF">SAMN02745243_03970</name>
</gene>
<feature type="transmembrane region" description="Helical" evidence="7">
    <location>
        <begin position="391"/>
        <end position="413"/>
    </location>
</feature>
<evidence type="ECO:0000313" key="10">
    <source>
        <dbReference type="Proteomes" id="UP000184301"/>
    </source>
</evidence>
<evidence type="ECO:0000256" key="7">
    <source>
        <dbReference type="SAM" id="Phobius"/>
    </source>
</evidence>
<dbReference type="InterPro" id="IPR003661">
    <property type="entry name" value="HisK_dim/P_dom"/>
</dbReference>
<dbReference type="SMART" id="SM00388">
    <property type="entry name" value="HisKA"/>
    <property type="match status" value="1"/>
</dbReference>
<feature type="transmembrane region" description="Helical" evidence="7">
    <location>
        <begin position="240"/>
        <end position="263"/>
    </location>
</feature>
<dbReference type="Pfam" id="PF02518">
    <property type="entry name" value="HATPase_c"/>
    <property type="match status" value="1"/>
</dbReference>
<evidence type="ECO:0000256" key="6">
    <source>
        <dbReference type="ARBA" id="ARBA00023012"/>
    </source>
</evidence>
<accession>A0A1M6WA21</accession>
<dbReference type="Gene3D" id="3.30.565.10">
    <property type="entry name" value="Histidine kinase-like ATPase, C-terminal domain"/>
    <property type="match status" value="1"/>
</dbReference>
<feature type="transmembrane region" description="Helical" evidence="7">
    <location>
        <begin position="332"/>
        <end position="354"/>
    </location>
</feature>
<evidence type="ECO:0000256" key="2">
    <source>
        <dbReference type="ARBA" id="ARBA00012438"/>
    </source>
</evidence>
<evidence type="ECO:0000256" key="5">
    <source>
        <dbReference type="ARBA" id="ARBA00022777"/>
    </source>
</evidence>
<name>A0A1M6WA21_9FIRM</name>
<dbReference type="GO" id="GO:0000155">
    <property type="term" value="F:phosphorelay sensor kinase activity"/>
    <property type="evidence" value="ECO:0007669"/>
    <property type="project" value="InterPro"/>
</dbReference>
<sequence length="667" mass="74775">MDSKKWLQNLILFLVLLFLSGTFFFALYLYDNKYSSPVPVSQDGIALLDENNLSRDVPAYLVDGWKLYPDQLLTPAQIASTADTSSVTTYIGQFLNLSAFHRNKDSYGTATYRLLLHYDGAPATFSLLLPEIYSSSKVYVNGELVGQTGSISPYQPQIKDLVCSFTLTEDTELVVQTANYTHYYSGMTFPPVLGSAACMYTMNAVRMIFYGFLCFFSLAIALFTLPFWTQKGSRHHRLSLCLGVLVLSFCVRILYPFIHLLGLGSIRLLYTMEDAASMLGIFCILAIVLLYMGIPLSHGKGAMLCRCAGTMLLVSIIVPLAVLPVFPTYTFVYGKMISIYKLLVALLLICLTFYSSVRQNYKAKWLLGGVTIYGTSLFAGTVLINRYEPAYTGWLDEYGVFALVLCFSMFMFLENRSMIAENESLTFHLQEEVELKTQDIAGLINERQRFLSEFLHDLKSPMASILTYTQLIQENQIQLDPDTASLLTVIEDKCSDMAGRIKTMQDFTVENNLEFCMEPLDLYLLLQQFHHSNQPDVELDGIDFLFSSRLTEGACMILGNREKLLRMLENLVYNAVAATPADGTITLTLRKESDHALITVSDTGCGIAPEEISHVFNRFYTNRPNGKGLGLYIVKTIVTEHKGTIDLHSVPSEGTSFIISIPLLHQL</sequence>
<keyword evidence="7" id="KW-0472">Membrane</keyword>
<dbReference type="STRING" id="1121950.SAMN02745243_03970"/>
<dbReference type="PANTHER" id="PTHR43711:SF1">
    <property type="entry name" value="HISTIDINE KINASE 1"/>
    <property type="match status" value="1"/>
</dbReference>
<feature type="transmembrane region" description="Helical" evidence="7">
    <location>
        <begin position="366"/>
        <end position="385"/>
    </location>
</feature>
<dbReference type="PROSITE" id="PS50109">
    <property type="entry name" value="HIS_KIN"/>
    <property type="match status" value="1"/>
</dbReference>
<dbReference type="EC" id="2.7.13.3" evidence="2"/>
<dbReference type="InterPro" id="IPR004358">
    <property type="entry name" value="Sig_transdc_His_kin-like_C"/>
</dbReference>
<reference evidence="9 10" key="1">
    <citation type="submission" date="2016-11" db="EMBL/GenBank/DDBJ databases">
        <authorList>
            <person name="Jaros S."/>
            <person name="Januszkiewicz K."/>
            <person name="Wedrychowicz H."/>
        </authorList>
    </citation>
    <scope>NUCLEOTIDE SEQUENCE [LARGE SCALE GENOMIC DNA]</scope>
    <source>
        <strain evidence="9 10">DSM 15480</strain>
    </source>
</reference>
<dbReference type="SUPFAM" id="SSF55874">
    <property type="entry name" value="ATPase domain of HSP90 chaperone/DNA topoisomerase II/histidine kinase"/>
    <property type="match status" value="1"/>
</dbReference>
<keyword evidence="5 9" id="KW-0418">Kinase</keyword>
<feature type="transmembrane region" description="Helical" evidence="7">
    <location>
        <begin position="304"/>
        <end position="326"/>
    </location>
</feature>
<evidence type="ECO:0000256" key="4">
    <source>
        <dbReference type="ARBA" id="ARBA00022679"/>
    </source>
</evidence>
<dbReference type="InterPro" id="IPR003594">
    <property type="entry name" value="HATPase_dom"/>
</dbReference>
<dbReference type="PRINTS" id="PR00344">
    <property type="entry name" value="BCTRLSENSOR"/>
</dbReference>
<dbReference type="InterPro" id="IPR008979">
    <property type="entry name" value="Galactose-bd-like_sf"/>
</dbReference>
<keyword evidence="10" id="KW-1185">Reference proteome</keyword>
<feature type="transmembrane region" description="Helical" evidence="7">
    <location>
        <begin position="207"/>
        <end position="228"/>
    </location>
</feature>
<evidence type="ECO:0000256" key="3">
    <source>
        <dbReference type="ARBA" id="ARBA00022553"/>
    </source>
</evidence>
<keyword evidence="4" id="KW-0808">Transferase</keyword>
<comment type="catalytic activity">
    <reaction evidence="1">
        <text>ATP + protein L-histidine = ADP + protein N-phospho-L-histidine.</text>
        <dbReference type="EC" id="2.7.13.3"/>
    </reaction>
</comment>
<dbReference type="Pfam" id="PF00512">
    <property type="entry name" value="HisKA"/>
    <property type="match status" value="1"/>
</dbReference>
<evidence type="ECO:0000256" key="1">
    <source>
        <dbReference type="ARBA" id="ARBA00000085"/>
    </source>
</evidence>
<dbReference type="SUPFAM" id="SSF49785">
    <property type="entry name" value="Galactose-binding domain-like"/>
    <property type="match status" value="1"/>
</dbReference>
<keyword evidence="3" id="KW-0597">Phosphoprotein</keyword>
<dbReference type="Proteomes" id="UP000184301">
    <property type="component" value="Unassembled WGS sequence"/>
</dbReference>
<keyword evidence="7" id="KW-0812">Transmembrane</keyword>
<feature type="domain" description="Histidine kinase" evidence="8">
    <location>
        <begin position="453"/>
        <end position="665"/>
    </location>
</feature>
<protein>
    <recommendedName>
        <fullName evidence="2">histidine kinase</fullName>
        <ecNumber evidence="2">2.7.13.3</ecNumber>
    </recommendedName>
</protein>
<evidence type="ECO:0000259" key="8">
    <source>
        <dbReference type="PROSITE" id="PS50109"/>
    </source>
</evidence>
<dbReference type="InterPro" id="IPR036890">
    <property type="entry name" value="HATPase_C_sf"/>
</dbReference>
<feature type="transmembrane region" description="Helical" evidence="7">
    <location>
        <begin position="275"/>
        <end position="292"/>
    </location>
</feature>
<keyword evidence="7" id="KW-1133">Transmembrane helix</keyword>
<dbReference type="CDD" id="cd00082">
    <property type="entry name" value="HisKA"/>
    <property type="match status" value="1"/>
</dbReference>
<dbReference type="InterPro" id="IPR050736">
    <property type="entry name" value="Sensor_HK_Regulatory"/>
</dbReference>
<dbReference type="SUPFAM" id="SSF47384">
    <property type="entry name" value="Homodimeric domain of signal transducing histidine kinase"/>
    <property type="match status" value="1"/>
</dbReference>
<dbReference type="AlphaFoldDB" id="A0A1M6WA21"/>
<dbReference type="InterPro" id="IPR005467">
    <property type="entry name" value="His_kinase_dom"/>
</dbReference>
<feature type="transmembrane region" description="Helical" evidence="7">
    <location>
        <begin position="12"/>
        <end position="30"/>
    </location>
</feature>
<keyword evidence="6" id="KW-0902">Two-component regulatory system</keyword>
<dbReference type="PANTHER" id="PTHR43711">
    <property type="entry name" value="TWO-COMPONENT HISTIDINE KINASE"/>
    <property type="match status" value="1"/>
</dbReference>
<proteinExistence type="predicted"/>
<dbReference type="EMBL" id="FQZY01000106">
    <property type="protein sequence ID" value="SHK90620.1"/>
    <property type="molecule type" value="Genomic_DNA"/>
</dbReference>
<dbReference type="SMART" id="SM00387">
    <property type="entry name" value="HATPase_c"/>
    <property type="match status" value="1"/>
</dbReference>
<dbReference type="Gene3D" id="1.10.287.130">
    <property type="match status" value="1"/>
</dbReference>
<evidence type="ECO:0000313" key="9">
    <source>
        <dbReference type="EMBL" id="SHK90620.1"/>
    </source>
</evidence>